<protein>
    <submittedName>
        <fullName evidence="4">Uncharacterized protein</fullName>
    </submittedName>
</protein>
<dbReference type="PANTHER" id="PTHR31105">
    <property type="entry name" value="EXTRA-LARGE G-PROTEIN-LIKE"/>
    <property type="match status" value="1"/>
</dbReference>
<dbReference type="InterPro" id="IPR021480">
    <property type="entry name" value="Zinc_ribbon_12"/>
</dbReference>
<dbReference type="OrthoDB" id="1930285at2759"/>
<evidence type="ECO:0000256" key="1">
    <source>
        <dbReference type="SAM" id="MobiDB-lite"/>
    </source>
</evidence>
<feature type="domain" description="Enhanced disease resistance 4-like N-terminal" evidence="3">
    <location>
        <begin position="8"/>
        <end position="41"/>
    </location>
</feature>
<organism evidence="4 5">
    <name type="scientific">Morus notabilis</name>
    <dbReference type="NCBI Taxonomy" id="981085"/>
    <lineage>
        <taxon>Eukaryota</taxon>
        <taxon>Viridiplantae</taxon>
        <taxon>Streptophyta</taxon>
        <taxon>Embryophyta</taxon>
        <taxon>Tracheophyta</taxon>
        <taxon>Spermatophyta</taxon>
        <taxon>Magnoliopsida</taxon>
        <taxon>eudicotyledons</taxon>
        <taxon>Gunneridae</taxon>
        <taxon>Pentapetalae</taxon>
        <taxon>rosids</taxon>
        <taxon>fabids</taxon>
        <taxon>Rosales</taxon>
        <taxon>Moraceae</taxon>
        <taxon>Moreae</taxon>
        <taxon>Morus</taxon>
    </lineage>
</organism>
<feature type="compositionally biased region" description="Basic and acidic residues" evidence="1">
    <location>
        <begin position="195"/>
        <end position="217"/>
    </location>
</feature>
<feature type="region of interest" description="Disordered" evidence="1">
    <location>
        <begin position="500"/>
        <end position="522"/>
    </location>
</feature>
<dbReference type="Proteomes" id="UP000030645">
    <property type="component" value="Unassembled WGS sequence"/>
</dbReference>
<feature type="region of interest" description="Disordered" evidence="1">
    <location>
        <begin position="864"/>
        <end position="916"/>
    </location>
</feature>
<reference evidence="5" key="1">
    <citation type="submission" date="2013-01" db="EMBL/GenBank/DDBJ databases">
        <title>Draft Genome Sequence of a Mulberry Tree, Morus notabilis C.K. Schneid.</title>
        <authorList>
            <person name="He N."/>
            <person name="Zhao S."/>
        </authorList>
    </citation>
    <scope>NUCLEOTIDE SEQUENCE</scope>
</reference>
<keyword evidence="5" id="KW-1185">Reference proteome</keyword>
<feature type="compositionally biased region" description="Basic and acidic residues" evidence="1">
    <location>
        <begin position="301"/>
        <end position="313"/>
    </location>
</feature>
<feature type="region of interest" description="Disordered" evidence="1">
    <location>
        <begin position="346"/>
        <end position="396"/>
    </location>
</feature>
<evidence type="ECO:0000259" key="3">
    <source>
        <dbReference type="Pfam" id="PF22910"/>
    </source>
</evidence>
<feature type="compositionally biased region" description="Polar residues" evidence="1">
    <location>
        <begin position="115"/>
        <end position="125"/>
    </location>
</feature>
<feature type="region of interest" description="Disordered" evidence="1">
    <location>
        <begin position="195"/>
        <end position="332"/>
    </location>
</feature>
<evidence type="ECO:0000259" key="2">
    <source>
        <dbReference type="Pfam" id="PF11331"/>
    </source>
</evidence>
<accession>W9S798</accession>
<feature type="region of interest" description="Disordered" evidence="1">
    <location>
        <begin position="113"/>
        <end position="138"/>
    </location>
</feature>
<feature type="compositionally biased region" description="Basic and acidic residues" evidence="1">
    <location>
        <begin position="224"/>
        <end position="259"/>
    </location>
</feature>
<evidence type="ECO:0000313" key="5">
    <source>
        <dbReference type="Proteomes" id="UP000030645"/>
    </source>
</evidence>
<proteinExistence type="predicted"/>
<dbReference type="KEGG" id="mnt:21385634"/>
<name>W9S798_9ROSA</name>
<dbReference type="Pfam" id="PF11331">
    <property type="entry name" value="Zn_ribbon_12"/>
    <property type="match status" value="1"/>
</dbReference>
<evidence type="ECO:0000313" key="4">
    <source>
        <dbReference type="EMBL" id="EXB93423.1"/>
    </source>
</evidence>
<dbReference type="AlphaFoldDB" id="W9S798"/>
<dbReference type="EMBL" id="KE345068">
    <property type="protein sequence ID" value="EXB93423.1"/>
    <property type="molecule type" value="Genomic_DNA"/>
</dbReference>
<dbReference type="eggNOG" id="ENOG502QS0Z">
    <property type="taxonomic scope" value="Eukaryota"/>
</dbReference>
<dbReference type="InterPro" id="IPR040244">
    <property type="entry name" value="EDR4-like"/>
</dbReference>
<dbReference type="Pfam" id="PF22910">
    <property type="entry name" value="EDR4-like_1st"/>
    <property type="match status" value="1"/>
</dbReference>
<dbReference type="GO" id="GO:1900150">
    <property type="term" value="P:regulation of defense response to fungus"/>
    <property type="evidence" value="ECO:0007669"/>
    <property type="project" value="InterPro"/>
</dbReference>
<feature type="domain" description="Probable zinc-ribbon" evidence="2">
    <location>
        <begin position="729"/>
        <end position="773"/>
    </location>
</feature>
<dbReference type="InterPro" id="IPR055126">
    <property type="entry name" value="EDR4-like_N"/>
</dbReference>
<gene>
    <name evidence="4" type="ORF">L484_002053</name>
</gene>
<dbReference type="PANTHER" id="PTHR31105:SF38">
    <property type="entry name" value="PROTEIN ENHANCED DISEASE RESISTANCE 4"/>
    <property type="match status" value="1"/>
</dbReference>
<sequence length="944" mass="106625">MASEPTTKVRLVRCPKCRLVLPELPEFNVYKCGGCNATLQAKNRVNNVRNTGSGLSDVDPIQENLMDGVREDKEELSSGDKVVLKGSEEYLPCENNERDQSRSEVCEDEQLGGANLSSKNQNNGSHRSDSSDCDNEVFSPTEFVDHKNEEFALNENDKLAKDGNNSFVNNGNGELAHDENVVLAGNEEEEIAHNESEEFAHDETEEFAHDGNEEFAHNDSGALAHDETEEFAHDGNEEFTRKESEEFTQEISHDEKEEFTQSEYEDPARNEIETTSLAGADLEVPVNHESSVLAEENTIDTNKKSATDSDDRSSNAFKSVAAMEDGSNASAHVPVRESIVDTLVSSSGEQLKQPQKGVHQGYANLKSEEFNSSSELSDTRRDMTKSPTRSSRAYDGSISSYDALDDQFPMGRLHSLEDTSYKAANFLHSKERPRRDKFMVPTMINRESEMQHQARPSLSDKKTRAVKNGKWDRGEFLEPARHDRTVRNWRLERHEHQPSSAFHRSISRDDCENGGPSNRLHNEFHRRSSFQSHDLPEDHGQVMKLLRMVFEVKNQLDKSHSLYDKGNDGIEGFSRKERYNPRYHNYEASSEERFHHPDYARYYGRFGSGINYSNRSRLKKMPFSGDATGRCHQVDPSCSHCFPQDWPRSAQLPPSSHYNTSGLWRAHPGHNYSTSYSSCPSSPLWSVDSEYPPWGRETQSDDLRRRTHDMTNYLRDNDRLAKRHFRPIAGGAPFIVCYKCFKLLQLPADFLLFKRKCHRLRCGACSEVLKFSLQNGSHIAPFTEKSVDTPPPSEAEDNGDEIERRNMASTSQALDGDPVSCNDDYAPSYRKSCSIEADPISTTPFHTPLGRRFDKRILYGSSDFSGDSKELAPEQSPGKYKNRVPMYESAGPPSNTYKSEKSSSEIGRLPPRSTSPLHRLMGYSSPSQVIFGTDHLAKGQVRTL</sequence>